<feature type="domain" description="Calcineurin-like phosphoesterase" evidence="2">
    <location>
        <begin position="23"/>
        <end position="101"/>
    </location>
</feature>
<dbReference type="PRINTS" id="PR00114">
    <property type="entry name" value="STPHPHTASE"/>
</dbReference>
<dbReference type="Pfam" id="PF00149">
    <property type="entry name" value="Metallophos"/>
    <property type="match status" value="1"/>
</dbReference>
<dbReference type="InterPro" id="IPR006186">
    <property type="entry name" value="Ser/Thr-sp_prot-phosphatase"/>
</dbReference>
<feature type="region of interest" description="Disordered" evidence="1">
    <location>
        <begin position="1"/>
        <end position="20"/>
    </location>
</feature>
<accession>A0A6V7QWZ7</accession>
<sequence length="278" mass="31071">MDEIGEASSSSFRAPPPPDPDRTVICIGDIHGLFSKLRRLWANLEAAVGGAAFETALVVFLGDYCDRGPETREVLEFLVSLPARYPRQRHVYLCGNHEFAFAAFVGALPRPRRVAVLRHVGGVRGERGARGLVQGEGYDAMHVQGRRWGGSIRARFDNKNMPYKGSTYDAAPTFESYGVPMDPPLAKAVPDDHKKFLHDLVWVHEEENVPVDTDEGRICCKLIAVHAGLLKSKGVDERLKLLRARDTRLPKVQELSGRQDVWEIPKVMRRSVFQSPFS</sequence>
<evidence type="ECO:0000256" key="1">
    <source>
        <dbReference type="SAM" id="MobiDB-lite"/>
    </source>
</evidence>
<dbReference type="InterPro" id="IPR004843">
    <property type="entry name" value="Calcineurin-like_PHP"/>
</dbReference>
<evidence type="ECO:0000259" key="2">
    <source>
        <dbReference type="Pfam" id="PF00149"/>
    </source>
</evidence>
<name>A0A6V7QWZ7_ANACO</name>
<dbReference type="PANTHER" id="PTHR47474">
    <property type="entry name" value="TYROSINE-PROTEIN PHOSPHATASE RLPH2"/>
    <property type="match status" value="1"/>
</dbReference>
<dbReference type="EMBL" id="CAJEUB010000059">
    <property type="protein sequence ID" value="CAD1847703.1"/>
    <property type="molecule type" value="Genomic_DNA"/>
</dbReference>
<gene>
    <name evidence="3" type="ORF">CB5_LOCUS30914</name>
</gene>
<proteinExistence type="predicted"/>
<dbReference type="GO" id="GO:0016787">
    <property type="term" value="F:hydrolase activity"/>
    <property type="evidence" value="ECO:0007669"/>
    <property type="project" value="InterPro"/>
</dbReference>
<dbReference type="InterPro" id="IPR029052">
    <property type="entry name" value="Metallo-depent_PP-like"/>
</dbReference>
<dbReference type="AlphaFoldDB" id="A0A6V7QWZ7"/>
<dbReference type="PANTHER" id="PTHR47474:SF1">
    <property type="entry name" value="TYROSINE-PROTEIN PHOSPHATASE RLPH2"/>
    <property type="match status" value="1"/>
</dbReference>
<reference evidence="3" key="1">
    <citation type="submission" date="2020-07" db="EMBL/GenBank/DDBJ databases">
        <authorList>
            <person name="Lin J."/>
        </authorList>
    </citation>
    <scope>NUCLEOTIDE SEQUENCE</scope>
</reference>
<protein>
    <recommendedName>
        <fullName evidence="2">Calcineurin-like phosphoesterase domain-containing protein</fullName>
    </recommendedName>
</protein>
<dbReference type="Gene3D" id="3.60.21.10">
    <property type="match status" value="1"/>
</dbReference>
<organism evidence="3">
    <name type="scientific">Ananas comosus var. bracteatus</name>
    <name type="common">red pineapple</name>
    <dbReference type="NCBI Taxonomy" id="296719"/>
    <lineage>
        <taxon>Eukaryota</taxon>
        <taxon>Viridiplantae</taxon>
        <taxon>Streptophyta</taxon>
        <taxon>Embryophyta</taxon>
        <taxon>Tracheophyta</taxon>
        <taxon>Spermatophyta</taxon>
        <taxon>Magnoliopsida</taxon>
        <taxon>Liliopsida</taxon>
        <taxon>Poales</taxon>
        <taxon>Bromeliaceae</taxon>
        <taxon>Bromelioideae</taxon>
        <taxon>Ananas</taxon>
    </lineage>
</organism>
<dbReference type="SUPFAM" id="SSF56300">
    <property type="entry name" value="Metallo-dependent phosphatases"/>
    <property type="match status" value="1"/>
</dbReference>
<evidence type="ECO:0000313" key="3">
    <source>
        <dbReference type="EMBL" id="CAD1847703.1"/>
    </source>
</evidence>